<dbReference type="NCBIfam" id="TIGR01273">
    <property type="entry name" value="speA"/>
    <property type="match status" value="1"/>
</dbReference>
<evidence type="ECO:0000259" key="15">
    <source>
        <dbReference type="Pfam" id="PF02784"/>
    </source>
</evidence>
<dbReference type="Pfam" id="PF02784">
    <property type="entry name" value="Orn_Arg_deC_N"/>
    <property type="match status" value="1"/>
</dbReference>
<keyword evidence="5 12" id="KW-0479">Metal-binding</keyword>
<evidence type="ECO:0000259" key="16">
    <source>
        <dbReference type="Pfam" id="PF17810"/>
    </source>
</evidence>
<dbReference type="InterPro" id="IPR040634">
    <property type="entry name" value="Arg_decarb_HB"/>
</dbReference>
<accession>A0AAC8QCU3</accession>
<dbReference type="AlphaFoldDB" id="A0AAC8QCU3"/>
<comment type="catalytic activity">
    <reaction evidence="12">
        <text>L-arginine + H(+) = agmatine + CO2</text>
        <dbReference type="Rhea" id="RHEA:17641"/>
        <dbReference type="ChEBI" id="CHEBI:15378"/>
        <dbReference type="ChEBI" id="CHEBI:16526"/>
        <dbReference type="ChEBI" id="CHEBI:32682"/>
        <dbReference type="ChEBI" id="CHEBI:58145"/>
        <dbReference type="EC" id="4.1.1.19"/>
    </reaction>
</comment>
<comment type="cofactor">
    <cofactor evidence="2 12">
        <name>Mg(2+)</name>
        <dbReference type="ChEBI" id="CHEBI:18420"/>
    </cofactor>
</comment>
<dbReference type="Gene3D" id="2.40.37.10">
    <property type="entry name" value="Lyase, Ornithine Decarboxylase, Chain A, domain 1"/>
    <property type="match status" value="1"/>
</dbReference>
<evidence type="ECO:0000256" key="5">
    <source>
        <dbReference type="ARBA" id="ARBA00022723"/>
    </source>
</evidence>
<comment type="function">
    <text evidence="3 12">Catalyzes the biosynthesis of agmatine from arginine.</text>
</comment>
<dbReference type="PANTHER" id="PTHR43295">
    <property type="entry name" value="ARGININE DECARBOXYLASE"/>
    <property type="match status" value="1"/>
</dbReference>
<keyword evidence="8 12" id="KW-0663">Pyridoxal phosphate</keyword>
<keyword evidence="11 12" id="KW-0456">Lyase</keyword>
<dbReference type="Proteomes" id="UP000035579">
    <property type="component" value="Chromosome"/>
</dbReference>
<proteinExistence type="inferred from homology"/>
<dbReference type="EC" id="4.1.1.19" evidence="12"/>
<name>A0AAC8QCU3_9BACT</name>
<dbReference type="GO" id="GO:0006527">
    <property type="term" value="P:L-arginine catabolic process"/>
    <property type="evidence" value="ECO:0007669"/>
    <property type="project" value="InterPro"/>
</dbReference>
<keyword evidence="9 12" id="KW-0745">Spermidine biosynthesis</keyword>
<evidence type="ECO:0000313" key="19">
    <source>
        <dbReference type="EMBL" id="REG35957.1"/>
    </source>
</evidence>
<evidence type="ECO:0000256" key="12">
    <source>
        <dbReference type="HAMAP-Rule" id="MF_01417"/>
    </source>
</evidence>
<evidence type="ECO:0000256" key="9">
    <source>
        <dbReference type="ARBA" id="ARBA00023066"/>
    </source>
</evidence>
<keyword evidence="7 12" id="KW-0460">Magnesium</keyword>
<protein>
    <recommendedName>
        <fullName evidence="12">Biosynthetic arginine decarboxylase</fullName>
        <shortName evidence="12">ADC</shortName>
        <ecNumber evidence="12">4.1.1.19</ecNumber>
    </recommendedName>
</protein>
<evidence type="ECO:0000256" key="3">
    <source>
        <dbReference type="ARBA" id="ARBA00002257"/>
    </source>
</evidence>
<dbReference type="InterPro" id="IPR002985">
    <property type="entry name" value="Arg_decrbxlase"/>
</dbReference>
<evidence type="ECO:0000256" key="13">
    <source>
        <dbReference type="PIRSR" id="PIRSR001336-50"/>
    </source>
</evidence>
<dbReference type="SUPFAM" id="SSF51419">
    <property type="entry name" value="PLP-binding barrel"/>
    <property type="match status" value="1"/>
</dbReference>
<dbReference type="InterPro" id="IPR029066">
    <property type="entry name" value="PLP-binding_barrel"/>
</dbReference>
<feature type="modified residue" description="N6-(pyridoxal phosphate)lysine" evidence="12 13">
    <location>
        <position position="106"/>
    </location>
</feature>
<dbReference type="InterPro" id="IPR022644">
    <property type="entry name" value="De-COase2_N"/>
</dbReference>
<dbReference type="SUPFAM" id="SSF50621">
    <property type="entry name" value="Alanine racemase C-terminal domain-like"/>
    <property type="match status" value="1"/>
</dbReference>
<dbReference type="Pfam" id="PF17944">
    <property type="entry name" value="Arg_decarbox_C"/>
    <property type="match status" value="1"/>
</dbReference>
<evidence type="ECO:0000256" key="1">
    <source>
        <dbReference type="ARBA" id="ARBA00001933"/>
    </source>
</evidence>
<comment type="cofactor">
    <cofactor evidence="1 12 13">
        <name>pyridoxal 5'-phosphate</name>
        <dbReference type="ChEBI" id="CHEBI:597326"/>
    </cofactor>
</comment>
<dbReference type="Pfam" id="PF17810">
    <property type="entry name" value="Arg_decarb_HB"/>
    <property type="match status" value="1"/>
</dbReference>
<dbReference type="CDD" id="cd06830">
    <property type="entry name" value="PLPDE_III_ADC"/>
    <property type="match status" value="1"/>
</dbReference>
<dbReference type="PIRSF" id="PIRSF001336">
    <property type="entry name" value="Arg_decrbxlase"/>
    <property type="match status" value="1"/>
</dbReference>
<dbReference type="GO" id="GO:0008792">
    <property type="term" value="F:arginine decarboxylase activity"/>
    <property type="evidence" value="ECO:0007669"/>
    <property type="project" value="UniProtKB-UniRule"/>
</dbReference>
<dbReference type="EMBL" id="QUMU01000002">
    <property type="protein sequence ID" value="REG35957.1"/>
    <property type="molecule type" value="Genomic_DNA"/>
</dbReference>
<sequence length="673" mass="74673">MPPITPQHRWTLADAQDTYGIRNWGSPYFGVNEKGHVCVHPDGPTAPNMDLKELVDEVRRRGIGLPLLIRFTDVLRHRVVHLNQAFRKAISEHNYKGVYQGVYPIKVNQHRYVAETIVETGKQFGYGLEAGSKPELLAVMALLDQEDALVICNGYKDEEYVETALRFSRLGRKVILVVEKPSELPLIAEVARKTGIAPRIGMRVKLSSRGAGKWEASGGDRSKFGLSSSELMSAIGFLKESGLLASFELLHFHLGSQISNIRNVKNALREVGRFFVEVARQGAPLKYLDVGGGLGVDYDGSQTNFTSSMNYTTEEYANDVVFAVMEACDSAGVHHPTLVSESGRAIVAHHAVLVVDVLGTSEFDPVSVPEKTDDKAPSVVRNLLSTFKEVTNKNLLEAYHDAQDYKEETLTLFSLGHLSLEQRVMAENIFWALCHKIMRIASEAGEIPEELEALEKQLSDTYFCNFSVFQSLPDSWAIDQLFPIMPIHRLNERPSRRAVLADITCDSDGKIDHFIDKREVKDALELHPLNNDDYYLGIFLVGAYQEILGDLHNLFGDTHAVQVSLGPNGGYLIDHVVEGDTVTEVLNYVSYNKDDLVAKLRKSTEVALRNGKLTLDESRQLLRMYEEGLSGYTYLEREVDASFVAGHGQQLRLVAQDGATAGKAPVPPTGTGT</sequence>
<dbReference type="Proteomes" id="UP000256345">
    <property type="component" value="Unassembled WGS sequence"/>
</dbReference>
<dbReference type="PROSITE" id="PS00879">
    <property type="entry name" value="ODR_DC_2_2"/>
    <property type="match status" value="1"/>
</dbReference>
<evidence type="ECO:0000256" key="2">
    <source>
        <dbReference type="ARBA" id="ARBA00001946"/>
    </source>
</evidence>
<feature type="binding site" evidence="12">
    <location>
        <begin position="288"/>
        <end position="298"/>
    </location>
    <ligand>
        <name>substrate</name>
    </ligand>
</feature>
<dbReference type="Gene3D" id="1.20.58.930">
    <property type="match status" value="1"/>
</dbReference>
<evidence type="ECO:0000256" key="14">
    <source>
        <dbReference type="PIRSR" id="PIRSR600183-50"/>
    </source>
</evidence>
<reference evidence="18 20" key="1">
    <citation type="submission" date="2015-05" db="EMBL/GenBank/DDBJ databases">
        <title>Genome assembly of Archangium gephyra DSM 2261.</title>
        <authorList>
            <person name="Sharma G."/>
            <person name="Subramanian S."/>
        </authorList>
    </citation>
    <scope>NUCLEOTIDE SEQUENCE [LARGE SCALE GENOMIC DNA]</scope>
    <source>
        <strain evidence="18 20">DSM 2261</strain>
    </source>
</reference>
<evidence type="ECO:0000313" key="18">
    <source>
        <dbReference type="EMBL" id="AKJ05268.1"/>
    </source>
</evidence>
<organism evidence="18 20">
    <name type="scientific">Archangium gephyra</name>
    <dbReference type="NCBI Taxonomy" id="48"/>
    <lineage>
        <taxon>Bacteria</taxon>
        <taxon>Pseudomonadati</taxon>
        <taxon>Myxococcota</taxon>
        <taxon>Myxococcia</taxon>
        <taxon>Myxococcales</taxon>
        <taxon>Cystobacterineae</taxon>
        <taxon>Archangiaceae</taxon>
        <taxon>Archangium</taxon>
    </lineage>
</organism>
<dbReference type="InterPro" id="IPR041128">
    <property type="entry name" value="Arg_decarbox_C"/>
</dbReference>
<dbReference type="PRINTS" id="PR01180">
    <property type="entry name" value="ARGDCRBXLASE"/>
</dbReference>
<evidence type="ECO:0000256" key="11">
    <source>
        <dbReference type="ARBA" id="ARBA00023239"/>
    </source>
</evidence>
<evidence type="ECO:0000256" key="4">
    <source>
        <dbReference type="ARBA" id="ARBA00008357"/>
    </source>
</evidence>
<dbReference type="GO" id="GO:0033388">
    <property type="term" value="P:putrescine biosynthetic process from arginine"/>
    <property type="evidence" value="ECO:0007669"/>
    <property type="project" value="UniProtKB-ARBA"/>
</dbReference>
<dbReference type="KEGG" id="age:AA314_06894"/>
<evidence type="ECO:0000313" key="20">
    <source>
        <dbReference type="Proteomes" id="UP000035579"/>
    </source>
</evidence>
<evidence type="ECO:0000256" key="6">
    <source>
        <dbReference type="ARBA" id="ARBA00022793"/>
    </source>
</evidence>
<keyword evidence="6 12" id="KW-0210">Decarboxylase</keyword>
<dbReference type="RefSeq" id="WP_047858846.1">
    <property type="nucleotide sequence ID" value="NZ_CP011509.1"/>
</dbReference>
<dbReference type="PROSITE" id="PS00878">
    <property type="entry name" value="ODR_DC_2_1"/>
    <property type="match status" value="1"/>
</dbReference>
<dbReference type="FunFam" id="3.20.20.10:FF:000001">
    <property type="entry name" value="Biosynthetic arginine decarboxylase"/>
    <property type="match status" value="1"/>
</dbReference>
<evidence type="ECO:0000313" key="21">
    <source>
        <dbReference type="Proteomes" id="UP000256345"/>
    </source>
</evidence>
<feature type="domain" description="Arginine decarboxylase C-terminal helical" evidence="17">
    <location>
        <begin position="582"/>
        <end position="635"/>
    </location>
</feature>
<dbReference type="InterPro" id="IPR022657">
    <property type="entry name" value="De-COase2_CS"/>
</dbReference>
<feature type="domain" description="Arginine decarboxylase helical bundle" evidence="16">
    <location>
        <begin position="373"/>
        <end position="455"/>
    </location>
</feature>
<dbReference type="InterPro" id="IPR000183">
    <property type="entry name" value="Orn/DAP/Arg_de-COase"/>
</dbReference>
<dbReference type="PANTHER" id="PTHR43295:SF9">
    <property type="entry name" value="BIOSYNTHETIC ARGININE DECARBOXYLASE"/>
    <property type="match status" value="1"/>
</dbReference>
<keyword evidence="21" id="KW-1185">Reference proteome</keyword>
<dbReference type="InterPro" id="IPR022653">
    <property type="entry name" value="De-COase2_pyr-phos_BS"/>
</dbReference>
<dbReference type="PRINTS" id="PR01179">
    <property type="entry name" value="ODADCRBXLASE"/>
</dbReference>
<dbReference type="GO" id="GO:0046872">
    <property type="term" value="F:metal ion binding"/>
    <property type="evidence" value="ECO:0007669"/>
    <property type="project" value="UniProtKB-KW"/>
</dbReference>
<evidence type="ECO:0000256" key="7">
    <source>
        <dbReference type="ARBA" id="ARBA00022842"/>
    </source>
</evidence>
<reference evidence="19 21" key="2">
    <citation type="submission" date="2018-08" db="EMBL/GenBank/DDBJ databases">
        <title>Genomic Encyclopedia of Archaeal and Bacterial Type Strains, Phase II (KMG-II): from individual species to whole genera.</title>
        <authorList>
            <person name="Goeker M."/>
        </authorList>
    </citation>
    <scope>NUCLEOTIDE SEQUENCE [LARGE SCALE GENOMIC DNA]</scope>
    <source>
        <strain evidence="19 21">DSM 2261</strain>
    </source>
</reference>
<dbReference type="Gene3D" id="1.10.287.3440">
    <property type="match status" value="1"/>
</dbReference>
<dbReference type="EMBL" id="CP011509">
    <property type="protein sequence ID" value="AKJ05268.1"/>
    <property type="molecule type" value="Genomic_DNA"/>
</dbReference>
<keyword evidence="10 12" id="KW-0620">Polyamine biosynthesis</keyword>
<evidence type="ECO:0000256" key="10">
    <source>
        <dbReference type="ARBA" id="ARBA00023115"/>
    </source>
</evidence>
<dbReference type="NCBIfam" id="NF003763">
    <property type="entry name" value="PRK05354.1"/>
    <property type="match status" value="1"/>
</dbReference>
<dbReference type="Gene3D" id="3.20.20.10">
    <property type="entry name" value="Alanine racemase"/>
    <property type="match status" value="1"/>
</dbReference>
<dbReference type="InterPro" id="IPR009006">
    <property type="entry name" value="Ala_racemase/Decarboxylase_C"/>
</dbReference>
<evidence type="ECO:0000259" key="17">
    <source>
        <dbReference type="Pfam" id="PF17944"/>
    </source>
</evidence>
<evidence type="ECO:0000256" key="8">
    <source>
        <dbReference type="ARBA" id="ARBA00022898"/>
    </source>
</evidence>
<feature type="domain" description="Orn/DAP/Arg decarboxylase 2 N-terminal" evidence="15">
    <location>
        <begin position="98"/>
        <end position="348"/>
    </location>
</feature>
<dbReference type="GO" id="GO:0008295">
    <property type="term" value="P:spermidine biosynthetic process"/>
    <property type="evidence" value="ECO:0007669"/>
    <property type="project" value="UniProtKB-UniRule"/>
</dbReference>
<comment type="pathway">
    <text evidence="12">Amine and polyamine biosynthesis; agmatine biosynthesis; agmatine from L-arginine: step 1/1.</text>
</comment>
<gene>
    <name evidence="12" type="primary">speA</name>
    <name evidence="18" type="ORF">AA314_06894</name>
    <name evidence="19" type="ORF">ATI61_102331</name>
</gene>
<dbReference type="HAMAP" id="MF_01417">
    <property type="entry name" value="SpeA"/>
    <property type="match status" value="1"/>
</dbReference>
<feature type="active site" description="Proton donor" evidence="14">
    <location>
        <position position="505"/>
    </location>
</feature>
<comment type="similarity">
    <text evidence="4 12">Belongs to the Orn/Lys/Arg decarboxylase class-II family. SpeA subfamily.</text>
</comment>